<evidence type="ECO:0000313" key="2">
    <source>
        <dbReference type="EMBL" id="BAB06581.1"/>
    </source>
</evidence>
<reference evidence="2 3" key="1">
    <citation type="journal article" date="2000" name="Nucleic Acids Res.">
        <title>Complete genome sequence of the alkaliphilic bacterium Bacillus halodurans and genomic sequence comparison with Bacillus subtilis.</title>
        <authorList>
            <person name="Takami H."/>
            <person name="Nakasone K."/>
            <person name="Takaki Y."/>
            <person name="Maeno G."/>
            <person name="Sasaki R."/>
            <person name="Masui N."/>
            <person name="Fuji F."/>
            <person name="Hirama C."/>
            <person name="Nakamura Y."/>
            <person name="Ogasawara N."/>
            <person name="Kuhara S."/>
            <person name="Horikoshi K."/>
        </authorList>
    </citation>
    <scope>NUCLEOTIDE SEQUENCE [LARGE SCALE GENOMIC DNA]</scope>
    <source>
        <strain evidence="3">ATCC BAA-125 / DSM 18197 / FERM 7344 / JCM 9153 / C-125</strain>
    </source>
</reference>
<dbReference type="EMBL" id="BA000004">
    <property type="protein sequence ID" value="BAB06581.1"/>
    <property type="molecule type" value="Genomic_DNA"/>
</dbReference>
<dbReference type="GeneID" id="87599750"/>
<feature type="compositionally biased region" description="Basic residues" evidence="1">
    <location>
        <begin position="22"/>
        <end position="31"/>
    </location>
</feature>
<dbReference type="KEGG" id="bha:BH2862"/>
<protein>
    <submittedName>
        <fullName evidence="2">BH2862 protein</fullName>
    </submittedName>
</protein>
<feature type="region of interest" description="Disordered" evidence="1">
    <location>
        <begin position="21"/>
        <end position="41"/>
    </location>
</feature>
<accession>Q9K8Z0</accession>
<dbReference type="PIR" id="F84007">
    <property type="entry name" value="F84007"/>
</dbReference>
<proteinExistence type="predicted"/>
<dbReference type="AlphaFoldDB" id="Q9K8Z0"/>
<evidence type="ECO:0000313" key="3">
    <source>
        <dbReference type="Proteomes" id="UP000001258"/>
    </source>
</evidence>
<name>Q9K8Z0_HALH5</name>
<organism evidence="2 3">
    <name type="scientific">Halalkalibacterium halodurans (strain ATCC BAA-125 / DSM 18197 / FERM 7344 / JCM 9153 / C-125)</name>
    <name type="common">Bacillus halodurans</name>
    <dbReference type="NCBI Taxonomy" id="272558"/>
    <lineage>
        <taxon>Bacteria</taxon>
        <taxon>Bacillati</taxon>
        <taxon>Bacillota</taxon>
        <taxon>Bacilli</taxon>
        <taxon>Bacillales</taxon>
        <taxon>Bacillaceae</taxon>
        <taxon>Halalkalibacterium (ex Joshi et al. 2022)</taxon>
    </lineage>
</organism>
<dbReference type="RefSeq" id="WP_010899009.1">
    <property type="nucleotide sequence ID" value="NC_002570.2"/>
</dbReference>
<evidence type="ECO:0000256" key="1">
    <source>
        <dbReference type="SAM" id="MobiDB-lite"/>
    </source>
</evidence>
<dbReference type="HOGENOM" id="CLU_3265698_0_0_9"/>
<gene>
    <name evidence="2" type="ordered locus">BH2862</name>
</gene>
<dbReference type="Proteomes" id="UP000001258">
    <property type="component" value="Chromosome"/>
</dbReference>
<sequence length="41" mass="4901">MKKRTKAKQRKKRELLKELLKKNLKNLKAPRRGPATQSTKR</sequence>
<keyword evidence="3" id="KW-1185">Reference proteome</keyword>